<gene>
    <name evidence="2" type="ORF">GGR21_002867</name>
</gene>
<comment type="caution">
    <text evidence="2">The sequence shown here is derived from an EMBL/GenBank/DDBJ whole genome shotgun (WGS) entry which is preliminary data.</text>
</comment>
<proteinExistence type="predicted"/>
<feature type="transmembrane region" description="Helical" evidence="1">
    <location>
        <begin position="217"/>
        <end position="240"/>
    </location>
</feature>
<dbReference type="RefSeq" id="WP_183307835.1">
    <property type="nucleotide sequence ID" value="NZ_JACIEP010000010.1"/>
</dbReference>
<feature type="transmembrane region" description="Helical" evidence="1">
    <location>
        <begin position="38"/>
        <end position="63"/>
    </location>
</feature>
<reference evidence="2 3" key="1">
    <citation type="submission" date="2020-08" db="EMBL/GenBank/DDBJ databases">
        <title>Genomic Encyclopedia of Type Strains, Phase IV (KMG-IV): sequencing the most valuable type-strain genomes for metagenomic binning, comparative biology and taxonomic classification.</title>
        <authorList>
            <person name="Goeker M."/>
        </authorList>
    </citation>
    <scope>NUCLEOTIDE SEQUENCE [LARGE SCALE GENOMIC DNA]</scope>
    <source>
        <strain evidence="2 3">DSM 104969</strain>
    </source>
</reference>
<name>A0A840CYE7_9BACT</name>
<protein>
    <submittedName>
        <fullName evidence="2">Putative iron-regulated membrane protein</fullName>
    </submittedName>
</protein>
<sequence>MEYGRATEAKASNREHFISLLMSSKQNKRLSFRKVCHWIHLWLGLLSGIIVFTVSITGCIYVFQQELRDVFYREQYVTAQDKPFLSPARLKEEAGQYVFKLPSDSANVIYSVTYGTKNKAATVSYNHSEKGYTLLMLNPYSGEFIHEKTYKGDFFSFILAGHRNLWLPYAIGHQIVGWAVVIFVIVTLTGLVLWLPRKWKKKAIKAGMTIKRKSKSLMLFYQLHQTLGFYTLLFALILALTGLTWSFKWYAGTYYKVISGGEDLKQWAPAQSDTTLVALFENPDEVLWEQMKQEYKIGEQGVLIFDFPVDKTGTYRICFNPADNNETYYKRHFRFFDRNSLQEIEGGGLYGISYENSTNADKFYRMTYDIHVGAIADLPGKIIMFLASLTIASLPVTGFILWLKKRKQRKEKRVTVK</sequence>
<dbReference type="PANTHER" id="PTHR34219">
    <property type="entry name" value="IRON-REGULATED INNER MEMBRANE PROTEIN-RELATED"/>
    <property type="match status" value="1"/>
</dbReference>
<keyword evidence="3" id="KW-1185">Reference proteome</keyword>
<keyword evidence="1" id="KW-1133">Transmembrane helix</keyword>
<dbReference type="Pfam" id="PF03929">
    <property type="entry name" value="PepSY_TM"/>
    <property type="match status" value="1"/>
</dbReference>
<organism evidence="2 3">
    <name type="scientific">Dysgonomonas hofstadii</name>
    <dbReference type="NCBI Taxonomy" id="637886"/>
    <lineage>
        <taxon>Bacteria</taxon>
        <taxon>Pseudomonadati</taxon>
        <taxon>Bacteroidota</taxon>
        <taxon>Bacteroidia</taxon>
        <taxon>Bacteroidales</taxon>
        <taxon>Dysgonomonadaceae</taxon>
        <taxon>Dysgonomonas</taxon>
    </lineage>
</organism>
<keyword evidence="1" id="KW-0812">Transmembrane</keyword>
<keyword evidence="1" id="KW-0472">Membrane</keyword>
<dbReference type="AlphaFoldDB" id="A0A840CYE7"/>
<dbReference type="EMBL" id="JACIEP010000010">
    <property type="protein sequence ID" value="MBB4036953.1"/>
    <property type="molecule type" value="Genomic_DNA"/>
</dbReference>
<feature type="transmembrane region" description="Helical" evidence="1">
    <location>
        <begin position="175"/>
        <end position="196"/>
    </location>
</feature>
<feature type="transmembrane region" description="Helical" evidence="1">
    <location>
        <begin position="382"/>
        <end position="403"/>
    </location>
</feature>
<dbReference type="PANTHER" id="PTHR34219:SF3">
    <property type="entry name" value="BLL7967 PROTEIN"/>
    <property type="match status" value="1"/>
</dbReference>
<evidence type="ECO:0000313" key="2">
    <source>
        <dbReference type="EMBL" id="MBB4036953.1"/>
    </source>
</evidence>
<dbReference type="Proteomes" id="UP000555103">
    <property type="component" value="Unassembled WGS sequence"/>
</dbReference>
<dbReference type="InterPro" id="IPR005625">
    <property type="entry name" value="PepSY-ass_TM"/>
</dbReference>
<evidence type="ECO:0000313" key="3">
    <source>
        <dbReference type="Proteomes" id="UP000555103"/>
    </source>
</evidence>
<evidence type="ECO:0000256" key="1">
    <source>
        <dbReference type="SAM" id="Phobius"/>
    </source>
</evidence>
<accession>A0A840CYE7</accession>